<dbReference type="EMBL" id="MIGC01003151">
    <property type="protein sequence ID" value="PHJ19877.1"/>
    <property type="molecule type" value="Genomic_DNA"/>
</dbReference>
<dbReference type="AlphaFoldDB" id="A0A2C6KQU7"/>
<dbReference type="RefSeq" id="XP_067921569.1">
    <property type="nucleotide sequence ID" value="XM_068066457.1"/>
</dbReference>
<evidence type="ECO:0000313" key="2">
    <source>
        <dbReference type="Proteomes" id="UP000221165"/>
    </source>
</evidence>
<feature type="non-terminal residue" evidence="1">
    <location>
        <position position="1"/>
    </location>
</feature>
<dbReference type="VEuPathDB" id="ToxoDB:CSUI_006293"/>
<dbReference type="GeneID" id="94429668"/>
<name>A0A2C6KQU7_9APIC</name>
<reference evidence="1 2" key="1">
    <citation type="journal article" date="2017" name="Int. J. Parasitol.">
        <title>The genome of the protozoan parasite Cystoisospora suis and a reverse vaccinology approach to identify vaccine candidates.</title>
        <authorList>
            <person name="Palmieri N."/>
            <person name="Shrestha A."/>
            <person name="Ruttkowski B."/>
            <person name="Beck T."/>
            <person name="Vogl C."/>
            <person name="Tomley F."/>
            <person name="Blake D.P."/>
            <person name="Joachim A."/>
        </authorList>
    </citation>
    <scope>NUCLEOTIDE SEQUENCE [LARGE SCALE GENOMIC DNA]</scope>
    <source>
        <strain evidence="1 2">Wien I</strain>
    </source>
</reference>
<keyword evidence="2" id="KW-1185">Reference proteome</keyword>
<dbReference type="Proteomes" id="UP000221165">
    <property type="component" value="Unassembled WGS sequence"/>
</dbReference>
<protein>
    <submittedName>
        <fullName evidence="1">Uncharacterized protein</fullName>
    </submittedName>
</protein>
<comment type="caution">
    <text evidence="1">The sequence shown here is derived from an EMBL/GenBank/DDBJ whole genome shotgun (WGS) entry which is preliminary data.</text>
</comment>
<evidence type="ECO:0000313" key="1">
    <source>
        <dbReference type="EMBL" id="PHJ19877.1"/>
    </source>
</evidence>
<sequence length="70" mass="6879">SLLQLSPSSASPFPGAALAGVYTAALAAVFSQPSSCCSSTQARAVRSNACPRVNGHGPGEHLVAAPASRA</sequence>
<proteinExistence type="predicted"/>
<organism evidence="1 2">
    <name type="scientific">Cystoisospora suis</name>
    <dbReference type="NCBI Taxonomy" id="483139"/>
    <lineage>
        <taxon>Eukaryota</taxon>
        <taxon>Sar</taxon>
        <taxon>Alveolata</taxon>
        <taxon>Apicomplexa</taxon>
        <taxon>Conoidasida</taxon>
        <taxon>Coccidia</taxon>
        <taxon>Eucoccidiorida</taxon>
        <taxon>Eimeriorina</taxon>
        <taxon>Sarcocystidae</taxon>
        <taxon>Cystoisospora</taxon>
    </lineage>
</organism>
<accession>A0A2C6KQU7</accession>
<gene>
    <name evidence="1" type="ORF">CSUI_006293</name>
</gene>